<dbReference type="OrthoDB" id="1914410at2759"/>
<dbReference type="AlphaFoldDB" id="A0A6J1JCJ8"/>
<accession>A0A6J1JCJ8</accession>
<dbReference type="PANTHER" id="PTHR34554">
    <property type="entry name" value="RGS1-HXK1-INTERACTING PROTEIN 1"/>
    <property type="match status" value="1"/>
</dbReference>
<dbReference type="GeneID" id="111485561"/>
<sequence>MGAGEEKQPEASLENNISAVSSISAIAEDLQRSVVQSKDSAIRSARSLQEASSSHIRSFQDFVPQAASQFKTHEDAFFRKVKDEFMIAREHPAATIGVALSAALLVMRGPRRFLFRHTLGRFQTEEAIFSKAEKHVKELNLSVDLMKKESKKLLERAALAEKDMKYGYNELMNAGSQIQHLSRSIYKAEAQAADLMEGLREISGRDALKLRAEVASMAMFLKRHRSSLENRAMKVSELGIPL</sequence>
<feature type="coiled-coil region" evidence="1">
    <location>
        <begin position="136"/>
        <end position="163"/>
    </location>
</feature>
<evidence type="ECO:0000256" key="1">
    <source>
        <dbReference type="SAM" id="Coils"/>
    </source>
</evidence>
<reference evidence="3" key="1">
    <citation type="submission" date="2025-08" db="UniProtKB">
        <authorList>
            <consortium name="RefSeq"/>
        </authorList>
    </citation>
    <scope>IDENTIFICATION</scope>
    <source>
        <tissue evidence="3">Young leaves</tissue>
    </source>
</reference>
<gene>
    <name evidence="3" type="primary">LOC111485561</name>
</gene>
<organism evidence="2 3">
    <name type="scientific">Cucurbita maxima</name>
    <name type="common">Pumpkin</name>
    <name type="synonym">Winter squash</name>
    <dbReference type="NCBI Taxonomy" id="3661"/>
    <lineage>
        <taxon>Eukaryota</taxon>
        <taxon>Viridiplantae</taxon>
        <taxon>Streptophyta</taxon>
        <taxon>Embryophyta</taxon>
        <taxon>Tracheophyta</taxon>
        <taxon>Spermatophyta</taxon>
        <taxon>Magnoliopsida</taxon>
        <taxon>eudicotyledons</taxon>
        <taxon>Gunneridae</taxon>
        <taxon>Pentapetalae</taxon>
        <taxon>rosids</taxon>
        <taxon>fabids</taxon>
        <taxon>Cucurbitales</taxon>
        <taxon>Cucurbitaceae</taxon>
        <taxon>Cucurbiteae</taxon>
        <taxon>Cucurbita</taxon>
    </lineage>
</organism>
<protein>
    <submittedName>
        <fullName evidence="3">Uncharacterized protein LOC111485561</fullName>
    </submittedName>
</protein>
<dbReference type="RefSeq" id="XP_022988252.1">
    <property type="nucleotide sequence ID" value="XM_023132484.1"/>
</dbReference>
<dbReference type="InterPro" id="IPR053284">
    <property type="entry name" value="RGS1-HXK1_interactor"/>
</dbReference>
<dbReference type="KEGG" id="cmax:111485561"/>
<evidence type="ECO:0000313" key="2">
    <source>
        <dbReference type="Proteomes" id="UP000504608"/>
    </source>
</evidence>
<dbReference type="PANTHER" id="PTHR34554:SF2">
    <property type="entry name" value="RGS1-HXK1-INTERACTING PROTEIN 1"/>
    <property type="match status" value="1"/>
</dbReference>
<keyword evidence="1" id="KW-0175">Coiled coil</keyword>
<proteinExistence type="predicted"/>
<name>A0A6J1JCJ8_CUCMA</name>
<dbReference type="Proteomes" id="UP000504608">
    <property type="component" value="Unplaced"/>
</dbReference>
<evidence type="ECO:0000313" key="3">
    <source>
        <dbReference type="RefSeq" id="XP_022988252.1"/>
    </source>
</evidence>
<keyword evidence="2" id="KW-1185">Reference proteome</keyword>